<gene>
    <name evidence="6" type="ORF">EGYM00163_LOCUS19530</name>
</gene>
<dbReference type="PANTHER" id="PTHR12801:SF115">
    <property type="entry name" value="FI18136P1-RELATED"/>
    <property type="match status" value="1"/>
</dbReference>
<accession>A0A7S4CXC7</accession>
<evidence type="ECO:0000256" key="5">
    <source>
        <dbReference type="ARBA" id="ARBA00023242"/>
    </source>
</evidence>
<comment type="subcellular location">
    <subcellularLocation>
        <location evidence="1">Nucleus</location>
    </subcellularLocation>
</comment>
<protein>
    <submittedName>
        <fullName evidence="6">Uncharacterized protein</fullName>
    </submittedName>
</protein>
<evidence type="ECO:0000256" key="3">
    <source>
        <dbReference type="ARBA" id="ARBA00022722"/>
    </source>
</evidence>
<proteinExistence type="inferred from homology"/>
<evidence type="ECO:0000313" key="6">
    <source>
        <dbReference type="EMBL" id="CAE0808399.1"/>
    </source>
</evidence>
<evidence type="ECO:0000256" key="4">
    <source>
        <dbReference type="ARBA" id="ARBA00022801"/>
    </source>
</evidence>
<evidence type="ECO:0000256" key="2">
    <source>
        <dbReference type="ARBA" id="ARBA00006357"/>
    </source>
</evidence>
<dbReference type="GO" id="GO:0005634">
    <property type="term" value="C:nucleus"/>
    <property type="evidence" value="ECO:0007669"/>
    <property type="project" value="UniProtKB-SubCell"/>
</dbReference>
<dbReference type="GO" id="GO:0004527">
    <property type="term" value="F:exonuclease activity"/>
    <property type="evidence" value="ECO:0007669"/>
    <property type="project" value="InterPro"/>
</dbReference>
<reference evidence="6" key="1">
    <citation type="submission" date="2021-01" db="EMBL/GenBank/DDBJ databases">
        <authorList>
            <person name="Corre E."/>
            <person name="Pelletier E."/>
            <person name="Niang G."/>
            <person name="Scheremetjew M."/>
            <person name="Finn R."/>
            <person name="Kale V."/>
            <person name="Holt S."/>
            <person name="Cochrane G."/>
            <person name="Meng A."/>
            <person name="Brown T."/>
            <person name="Cohen L."/>
        </authorList>
    </citation>
    <scope>NUCLEOTIDE SEQUENCE</scope>
    <source>
        <strain evidence="6">CCMP1594</strain>
    </source>
</reference>
<evidence type="ECO:0000256" key="1">
    <source>
        <dbReference type="ARBA" id="ARBA00004123"/>
    </source>
</evidence>
<organism evidence="6">
    <name type="scientific">Eutreptiella gymnastica</name>
    <dbReference type="NCBI Taxonomy" id="73025"/>
    <lineage>
        <taxon>Eukaryota</taxon>
        <taxon>Discoba</taxon>
        <taxon>Euglenozoa</taxon>
        <taxon>Euglenida</taxon>
        <taxon>Spirocuta</taxon>
        <taxon>Euglenophyceae</taxon>
        <taxon>Eutreptiales</taxon>
        <taxon>Eutreptiaceae</taxon>
        <taxon>Eutreptiella</taxon>
    </lineage>
</organism>
<keyword evidence="5" id="KW-0539">Nucleus</keyword>
<dbReference type="AlphaFoldDB" id="A0A7S4CXC7"/>
<comment type="similarity">
    <text evidence="2">Belongs to the REXO1/REXO3 family.</text>
</comment>
<name>A0A7S4CXC7_9EUGL</name>
<keyword evidence="4" id="KW-0378">Hydrolase</keyword>
<dbReference type="InterPro" id="IPR047021">
    <property type="entry name" value="REXO1/3/4-like"/>
</dbReference>
<sequence>MVHRKVIDTAIMFPHPNGSPSRSALRVLAHQLLHKSVQGYKSDMYVKIPDGSLDADDQGDVLGHSLIQYAQTCIELLKLKMRYGPDFGVHESFRQNVLEVIRKAKLFAPVAFDNQKVLDHWFPQWSRRAVANDGQAVAEVEQSLQHSGKMLVWAQLHALDVY</sequence>
<keyword evidence="3" id="KW-0540">Nuclease</keyword>
<dbReference type="PANTHER" id="PTHR12801">
    <property type="entry name" value="RNA EXONUCLEASE REXO1 / RECO3 FAMILY MEMBER-RELATED"/>
    <property type="match status" value="1"/>
</dbReference>
<dbReference type="EMBL" id="HBJA01055053">
    <property type="protein sequence ID" value="CAE0808399.1"/>
    <property type="molecule type" value="Transcribed_RNA"/>
</dbReference>